<keyword evidence="3" id="KW-1185">Reference proteome</keyword>
<keyword evidence="1" id="KW-0812">Transmembrane</keyword>
<reference evidence="2" key="1">
    <citation type="submission" date="2024-05" db="EMBL/GenBank/DDBJ databases">
        <title>30 novel species of actinomycetes from the DSMZ collection.</title>
        <authorList>
            <person name="Nouioui I."/>
        </authorList>
    </citation>
    <scope>NUCLEOTIDE SEQUENCE</scope>
    <source>
        <strain evidence="2">DSM 40473</strain>
    </source>
</reference>
<accession>A0ABU2SF93</accession>
<feature type="transmembrane region" description="Helical" evidence="1">
    <location>
        <begin position="25"/>
        <end position="43"/>
    </location>
</feature>
<dbReference type="Pfam" id="PF02450">
    <property type="entry name" value="LCAT"/>
    <property type="match status" value="1"/>
</dbReference>
<organism evidence="2 3">
    <name type="scientific">Streptomyces hesseae</name>
    <dbReference type="NCBI Taxonomy" id="3075519"/>
    <lineage>
        <taxon>Bacteria</taxon>
        <taxon>Bacillati</taxon>
        <taxon>Actinomycetota</taxon>
        <taxon>Actinomycetes</taxon>
        <taxon>Kitasatosporales</taxon>
        <taxon>Streptomycetaceae</taxon>
        <taxon>Streptomyces</taxon>
    </lineage>
</organism>
<sequence length="439" mass="48035">MARVDRTVGGHDLVRGGDRMLVKSWLRIVIAAVIALAVFPGAAGASPPPGRTPVVFFPGYGLTRLEVTVDGQSTAPGCPRSGSFGSWFANDRPSTEFSQVCQDRLLTLHYDPDPAKPMPERFSYPPGVTVRVAGYGRTDSAPAYEPLYRALEASGYRRDHDIRVAGYDPRLTPDLDGFLERTRRLVEDTYRENGDRPVHLAGHSNGPLYAQYLLTHTTRAWRDKYLHGFTPFAGNLPGQGMLYATMFTGLNIQDFGAPKTAENARSSALMYLSAPSTYMSAADPAVFGDREVVVQDTSTGRSYTPRDYPRLFADARLPMAKELADHYTGFVEFTGPRSFPGVDVFAEKGSGLPTTVGARLAGLTPGQVLDTKALLTRDGDGNQEDITNEAVLAWRSMPCHRFSLTDNPGVDHFSLPGHRAALDRLITHLGQPRTTCREP</sequence>
<dbReference type="PANTHER" id="PTHR11440">
    <property type="entry name" value="LECITHIN-CHOLESTEROL ACYLTRANSFERASE-RELATED"/>
    <property type="match status" value="1"/>
</dbReference>
<dbReference type="SUPFAM" id="SSF53474">
    <property type="entry name" value="alpha/beta-Hydrolases"/>
    <property type="match status" value="1"/>
</dbReference>
<protein>
    <submittedName>
        <fullName evidence="2">Uncharacterized protein</fullName>
    </submittedName>
</protein>
<gene>
    <name evidence="2" type="ORF">RM609_00755</name>
</gene>
<keyword evidence="1" id="KW-1133">Transmembrane helix</keyword>
<comment type="caution">
    <text evidence="2">The sequence shown here is derived from an EMBL/GenBank/DDBJ whole genome shotgun (WGS) entry which is preliminary data.</text>
</comment>
<evidence type="ECO:0000313" key="3">
    <source>
        <dbReference type="Proteomes" id="UP001180531"/>
    </source>
</evidence>
<dbReference type="EMBL" id="JAVRFI010000001">
    <property type="protein sequence ID" value="MDT0447638.1"/>
    <property type="molecule type" value="Genomic_DNA"/>
</dbReference>
<dbReference type="InterPro" id="IPR003386">
    <property type="entry name" value="LACT/PDAT_acylTrfase"/>
</dbReference>
<evidence type="ECO:0000313" key="2">
    <source>
        <dbReference type="EMBL" id="MDT0447638.1"/>
    </source>
</evidence>
<name>A0ABU2SF93_9ACTN</name>
<dbReference type="Proteomes" id="UP001180531">
    <property type="component" value="Unassembled WGS sequence"/>
</dbReference>
<dbReference type="RefSeq" id="WP_311606992.1">
    <property type="nucleotide sequence ID" value="NZ_JAVRFI010000001.1"/>
</dbReference>
<dbReference type="InterPro" id="IPR029058">
    <property type="entry name" value="AB_hydrolase_fold"/>
</dbReference>
<dbReference type="Gene3D" id="3.40.50.1820">
    <property type="entry name" value="alpha/beta hydrolase"/>
    <property type="match status" value="1"/>
</dbReference>
<keyword evidence="1" id="KW-0472">Membrane</keyword>
<evidence type="ECO:0000256" key="1">
    <source>
        <dbReference type="SAM" id="Phobius"/>
    </source>
</evidence>
<proteinExistence type="predicted"/>